<sequence>MSQVTTHLMRRRWTKHRANSQRTLPNAAYVSKTRKIQKLDHPHIIKYYTSFIESGDLNIVLELADSGDLARLIQASVA</sequence>
<dbReference type="Proteomes" id="UP001321473">
    <property type="component" value="Unassembled WGS sequence"/>
</dbReference>
<dbReference type="Gene3D" id="1.10.510.10">
    <property type="entry name" value="Transferase(Phosphotransferase) domain 1"/>
    <property type="match status" value="1"/>
</dbReference>
<reference evidence="1 2" key="1">
    <citation type="journal article" date="2023" name="Arcadia Sci">
        <title>De novo assembly of a long-read Amblyomma americanum tick genome.</title>
        <authorList>
            <person name="Chou S."/>
            <person name="Poskanzer K.E."/>
            <person name="Rollins M."/>
            <person name="Thuy-Boun P.S."/>
        </authorList>
    </citation>
    <scope>NUCLEOTIDE SEQUENCE [LARGE SCALE GENOMIC DNA]</scope>
    <source>
        <strain evidence="1">F_SG_1</strain>
        <tissue evidence="1">Salivary glands</tissue>
    </source>
</reference>
<gene>
    <name evidence="1" type="ORF">V5799_013563</name>
</gene>
<evidence type="ECO:0000313" key="2">
    <source>
        <dbReference type="Proteomes" id="UP001321473"/>
    </source>
</evidence>
<protein>
    <recommendedName>
        <fullName evidence="3">Protein kinase domain-containing protein</fullName>
    </recommendedName>
</protein>
<keyword evidence="2" id="KW-1185">Reference proteome</keyword>
<evidence type="ECO:0000313" key="1">
    <source>
        <dbReference type="EMBL" id="KAK8769971.1"/>
    </source>
</evidence>
<dbReference type="EMBL" id="JARKHS020021804">
    <property type="protein sequence ID" value="KAK8769971.1"/>
    <property type="molecule type" value="Genomic_DNA"/>
</dbReference>
<proteinExistence type="predicted"/>
<dbReference type="Gene3D" id="3.30.200.20">
    <property type="entry name" value="Phosphorylase Kinase, domain 1"/>
    <property type="match status" value="1"/>
</dbReference>
<comment type="caution">
    <text evidence="1">The sequence shown here is derived from an EMBL/GenBank/DDBJ whole genome shotgun (WGS) entry which is preliminary data.</text>
</comment>
<accession>A0AAQ4E5J0</accession>
<dbReference type="AlphaFoldDB" id="A0AAQ4E5J0"/>
<dbReference type="InterPro" id="IPR011009">
    <property type="entry name" value="Kinase-like_dom_sf"/>
</dbReference>
<dbReference type="SUPFAM" id="SSF56112">
    <property type="entry name" value="Protein kinase-like (PK-like)"/>
    <property type="match status" value="1"/>
</dbReference>
<evidence type="ECO:0008006" key="3">
    <source>
        <dbReference type="Google" id="ProtNLM"/>
    </source>
</evidence>
<organism evidence="1 2">
    <name type="scientific">Amblyomma americanum</name>
    <name type="common">Lone star tick</name>
    <dbReference type="NCBI Taxonomy" id="6943"/>
    <lineage>
        <taxon>Eukaryota</taxon>
        <taxon>Metazoa</taxon>
        <taxon>Ecdysozoa</taxon>
        <taxon>Arthropoda</taxon>
        <taxon>Chelicerata</taxon>
        <taxon>Arachnida</taxon>
        <taxon>Acari</taxon>
        <taxon>Parasitiformes</taxon>
        <taxon>Ixodida</taxon>
        <taxon>Ixodoidea</taxon>
        <taxon>Ixodidae</taxon>
        <taxon>Amblyomminae</taxon>
        <taxon>Amblyomma</taxon>
    </lineage>
</organism>
<name>A0AAQ4E5J0_AMBAM</name>